<feature type="domain" description="SUF system FeS cluster assembly SufBD N-terminal" evidence="3">
    <location>
        <begin position="20"/>
        <end position="152"/>
    </location>
</feature>
<dbReference type="Pfam" id="PF01458">
    <property type="entry name" value="SUFBD_core"/>
    <property type="match status" value="1"/>
</dbReference>
<dbReference type="EMBL" id="SDHY01000001">
    <property type="protein sequence ID" value="RXK52491.1"/>
    <property type="molecule type" value="Genomic_DNA"/>
</dbReference>
<dbReference type="InterPro" id="IPR037284">
    <property type="entry name" value="SUF_FeS_clus_asmbl_SufBD_sf"/>
</dbReference>
<dbReference type="AlphaFoldDB" id="A0A4Q1C328"/>
<dbReference type="InterPro" id="IPR045595">
    <property type="entry name" value="SufBD_N"/>
</dbReference>
<evidence type="ECO:0000313" key="4">
    <source>
        <dbReference type="EMBL" id="RXK52491.1"/>
    </source>
</evidence>
<feature type="domain" description="SUF system FeS cluster assembly SufBD core" evidence="2">
    <location>
        <begin position="164"/>
        <end position="391"/>
    </location>
</feature>
<dbReference type="NCBIfam" id="TIGR01981">
    <property type="entry name" value="sufD"/>
    <property type="match status" value="1"/>
</dbReference>
<dbReference type="Pfam" id="PF19295">
    <property type="entry name" value="SufBD_N"/>
    <property type="match status" value="1"/>
</dbReference>
<organism evidence="4 5">
    <name type="scientific">Aquirufa rosea</name>
    <dbReference type="NCBI Taxonomy" id="2509241"/>
    <lineage>
        <taxon>Bacteria</taxon>
        <taxon>Pseudomonadati</taxon>
        <taxon>Bacteroidota</taxon>
        <taxon>Cytophagia</taxon>
        <taxon>Cytophagales</taxon>
        <taxon>Flectobacillaceae</taxon>
        <taxon>Aquirufa</taxon>
    </lineage>
</organism>
<evidence type="ECO:0000313" key="5">
    <source>
        <dbReference type="Proteomes" id="UP000289455"/>
    </source>
</evidence>
<dbReference type="SUPFAM" id="SSF101960">
    <property type="entry name" value="Stabilizer of iron transporter SufD"/>
    <property type="match status" value="1"/>
</dbReference>
<dbReference type="PANTHER" id="PTHR43575:SF1">
    <property type="entry name" value="PROTEIN ABCI7, CHLOROPLASTIC"/>
    <property type="match status" value="1"/>
</dbReference>
<dbReference type="RefSeq" id="WP_129025813.1">
    <property type="nucleotide sequence ID" value="NZ_SDHY01000001.1"/>
</dbReference>
<dbReference type="Proteomes" id="UP000289455">
    <property type="component" value="Unassembled WGS sequence"/>
</dbReference>
<accession>A0A4Q1C328</accession>
<comment type="caution">
    <text evidence="4">The sequence shown here is derived from an EMBL/GenBank/DDBJ whole genome shotgun (WGS) entry which is preliminary data.</text>
</comment>
<evidence type="ECO:0000259" key="2">
    <source>
        <dbReference type="Pfam" id="PF01458"/>
    </source>
</evidence>
<dbReference type="InterPro" id="IPR000825">
    <property type="entry name" value="SUF_FeS_clus_asmbl_SufBD_core"/>
</dbReference>
<keyword evidence="5" id="KW-1185">Reference proteome</keyword>
<dbReference type="PANTHER" id="PTHR43575">
    <property type="entry name" value="PROTEIN ABCI7, CHLOROPLASTIC"/>
    <property type="match status" value="1"/>
</dbReference>
<gene>
    <name evidence="4" type="primary">sufD</name>
    <name evidence="4" type="ORF">ESB04_02240</name>
</gene>
<name>A0A4Q1C328_9BACT</name>
<comment type="similarity">
    <text evidence="1">Belongs to the iron-sulfur cluster assembly SufBD family.</text>
</comment>
<dbReference type="OrthoDB" id="9768262at2"/>
<dbReference type="InterPro" id="IPR011542">
    <property type="entry name" value="SUF_FeS_clus_asmbl_SufD"/>
</dbReference>
<proteinExistence type="inferred from homology"/>
<evidence type="ECO:0000256" key="1">
    <source>
        <dbReference type="ARBA" id="ARBA00043967"/>
    </source>
</evidence>
<dbReference type="InterPro" id="IPR055346">
    <property type="entry name" value="Fe-S_cluster_assembly_SufBD"/>
</dbReference>
<sequence>MLSTELNTALQEIAEKLGKNSEQGKALSQFISKGFPTSKWEEWKYTSLKDFNDTTRNWFPQGEAQISSSVDWASCIIRSTNAHFTVEKPCQQKGIELLNFEEFIQKCPDFSTIWEKKNPILDQNSLFDLNVALSPQHWVIWVKKGVDVDQAILLKYVVNSLETASAAQSRLLIYLEEGAKLSLVEQQNSAGTADILSNYVQEIFVSNGAHFTYLKDQDFQDGVSHIDHTFIYQEEGSQVDTFTFSINASLIRNNLHFYINGPQVVSNLNGLYIPGENQLMDSHTVVDHRMPHSESNELFKGVLMGNATGVFNGKIFVRQDAQKTNAFQSCRNVLASSRATMNTKPQLEIWADDVKCSHGTTTGQLNEEALFYMRSRGISLPAARTLLLLAFVQEVINKVDHEVMRELLTEKIVAKIQQSVDLSK</sequence>
<evidence type="ECO:0000259" key="3">
    <source>
        <dbReference type="Pfam" id="PF19295"/>
    </source>
</evidence>
<dbReference type="GO" id="GO:0016226">
    <property type="term" value="P:iron-sulfur cluster assembly"/>
    <property type="evidence" value="ECO:0007669"/>
    <property type="project" value="InterPro"/>
</dbReference>
<protein>
    <submittedName>
        <fullName evidence="4">Fe-S cluster assembly protein SufD</fullName>
    </submittedName>
</protein>
<reference evidence="4 5" key="1">
    <citation type="submission" date="2019-01" db="EMBL/GenBank/DDBJ databases">
        <title>Cytophagaceae bacterium strain CAR-16.</title>
        <authorList>
            <person name="Chen W.-M."/>
        </authorList>
    </citation>
    <scope>NUCLEOTIDE SEQUENCE [LARGE SCALE GENOMIC DNA]</scope>
    <source>
        <strain evidence="4 5">CAR-16</strain>
    </source>
</reference>